<proteinExistence type="predicted"/>
<keyword evidence="2" id="KW-1185">Reference proteome</keyword>
<feature type="non-terminal residue" evidence="1">
    <location>
        <position position="127"/>
    </location>
</feature>
<accession>A0ABT5TL33</accession>
<reference evidence="1 2" key="1">
    <citation type="submission" date="2023-02" db="EMBL/GenBank/DDBJ databases">
        <title>Genome sequence of Shewanella metallivivens ER-Te-42B-Light, sp. nov., enriched from sulfide tube worms (Riftia pachyptila) isolated from Explorer Ridge in the Pacific Ocean.</title>
        <authorList>
            <person name="Maltman C."/>
            <person name="Kuzyk S.B."/>
            <person name="Kyndt J.A."/>
            <person name="Yurkov V."/>
        </authorList>
    </citation>
    <scope>NUCLEOTIDE SEQUENCE [LARGE SCALE GENOMIC DNA]</scope>
    <source>
        <strain evidence="1 2">ER-Te-42B-Light</strain>
    </source>
</reference>
<organism evidence="1 2">
    <name type="scientific">Shewanella metallivivens</name>
    <dbReference type="NCBI Taxonomy" id="2872342"/>
    <lineage>
        <taxon>Bacteria</taxon>
        <taxon>Pseudomonadati</taxon>
        <taxon>Pseudomonadota</taxon>
        <taxon>Gammaproteobacteria</taxon>
        <taxon>Alteromonadales</taxon>
        <taxon>Shewanellaceae</taxon>
        <taxon>Shewanella</taxon>
    </lineage>
</organism>
<evidence type="ECO:0000313" key="2">
    <source>
        <dbReference type="Proteomes" id="UP001213691"/>
    </source>
</evidence>
<comment type="caution">
    <text evidence="1">The sequence shown here is derived from an EMBL/GenBank/DDBJ whole genome shotgun (WGS) entry which is preliminary data.</text>
</comment>
<protein>
    <submittedName>
        <fullName evidence="1">Uncharacterized protein</fullName>
    </submittedName>
</protein>
<gene>
    <name evidence="1" type="ORF">PQR79_09410</name>
</gene>
<name>A0ABT5TL33_9GAMM</name>
<evidence type="ECO:0000313" key="1">
    <source>
        <dbReference type="EMBL" id="MDD8059319.1"/>
    </source>
</evidence>
<dbReference type="Proteomes" id="UP001213691">
    <property type="component" value="Unassembled WGS sequence"/>
</dbReference>
<dbReference type="RefSeq" id="WP_274408460.1">
    <property type="nucleotide sequence ID" value="NZ_JAQQPZ010000006.1"/>
</dbReference>
<dbReference type="EMBL" id="JAQQPZ010000006">
    <property type="protein sequence ID" value="MDD8059319.1"/>
    <property type="molecule type" value="Genomic_DNA"/>
</dbReference>
<sequence>MDNKNIFGECVLFHPGIGKTGTSAIQSLGIQLPSDNKSLPCFSPFGILGGAHNVFAHNHPNFKFDAFVNARSDLIQFCLDRSSTTVVSSEFLIRLTQPQITELVRPFIEKGLKVKAVFSIRNYDSYL</sequence>